<name>A0AAF0QFG3_SOLVR</name>
<proteinExistence type="predicted"/>
<gene>
    <name evidence="2" type="ORF">MTR67_015272</name>
</gene>
<dbReference type="EMBL" id="CP133614">
    <property type="protein sequence ID" value="WMV21887.1"/>
    <property type="molecule type" value="Genomic_DNA"/>
</dbReference>
<sequence>MNELISVSICFPVSEEGDSMMSSAIRLAIAGSRWGFCPPALALLTGILLFMVLDECASASSKLQPWLR</sequence>
<keyword evidence="3" id="KW-1185">Reference proteome</keyword>
<evidence type="ECO:0000313" key="3">
    <source>
        <dbReference type="Proteomes" id="UP001234989"/>
    </source>
</evidence>
<dbReference type="Proteomes" id="UP001234989">
    <property type="component" value="Chromosome 3"/>
</dbReference>
<accession>A0AAF0QFG3</accession>
<keyword evidence="1" id="KW-0812">Transmembrane</keyword>
<keyword evidence="1" id="KW-0472">Membrane</keyword>
<dbReference type="AlphaFoldDB" id="A0AAF0QFG3"/>
<reference evidence="2" key="1">
    <citation type="submission" date="2023-08" db="EMBL/GenBank/DDBJ databases">
        <title>A de novo genome assembly of Solanum verrucosum Schlechtendal, a Mexican diploid species geographically isolated from the other diploid A-genome species in potato relatives.</title>
        <authorList>
            <person name="Hosaka K."/>
        </authorList>
    </citation>
    <scope>NUCLEOTIDE SEQUENCE</scope>
    <source>
        <tissue evidence="2">Young leaves</tissue>
    </source>
</reference>
<organism evidence="2 3">
    <name type="scientific">Solanum verrucosum</name>
    <dbReference type="NCBI Taxonomy" id="315347"/>
    <lineage>
        <taxon>Eukaryota</taxon>
        <taxon>Viridiplantae</taxon>
        <taxon>Streptophyta</taxon>
        <taxon>Embryophyta</taxon>
        <taxon>Tracheophyta</taxon>
        <taxon>Spermatophyta</taxon>
        <taxon>Magnoliopsida</taxon>
        <taxon>eudicotyledons</taxon>
        <taxon>Gunneridae</taxon>
        <taxon>Pentapetalae</taxon>
        <taxon>asterids</taxon>
        <taxon>lamiids</taxon>
        <taxon>Solanales</taxon>
        <taxon>Solanaceae</taxon>
        <taxon>Solanoideae</taxon>
        <taxon>Solaneae</taxon>
        <taxon>Solanum</taxon>
    </lineage>
</organism>
<protein>
    <submittedName>
        <fullName evidence="2">Uncharacterized protein</fullName>
    </submittedName>
</protein>
<keyword evidence="1" id="KW-1133">Transmembrane helix</keyword>
<feature type="transmembrane region" description="Helical" evidence="1">
    <location>
        <begin position="34"/>
        <end position="53"/>
    </location>
</feature>
<evidence type="ECO:0000256" key="1">
    <source>
        <dbReference type="SAM" id="Phobius"/>
    </source>
</evidence>
<evidence type="ECO:0000313" key="2">
    <source>
        <dbReference type="EMBL" id="WMV21887.1"/>
    </source>
</evidence>